<reference evidence="1 2" key="1">
    <citation type="submission" date="2016-11" db="EMBL/GenBank/DDBJ databases">
        <authorList>
            <person name="Jaros S."/>
            <person name="Januszkiewicz K."/>
            <person name="Wedrychowicz H."/>
        </authorList>
    </citation>
    <scope>NUCLEOTIDE SEQUENCE [LARGE SCALE GENOMIC DNA]</scope>
    <source>
        <strain evidence="1 2">DSM 44666</strain>
    </source>
</reference>
<keyword evidence="2" id="KW-1185">Reference proteome</keyword>
<dbReference type="PANTHER" id="PTHR36441:SF1">
    <property type="entry name" value="DUF503 DOMAIN-CONTAINING PROTEIN"/>
    <property type="match status" value="1"/>
</dbReference>
<gene>
    <name evidence="1" type="ORF">SAMN05444392_11533</name>
</gene>
<dbReference type="SUPFAM" id="SSF103007">
    <property type="entry name" value="Hypothetical protein TT1725"/>
    <property type="match status" value="1"/>
</dbReference>
<dbReference type="Pfam" id="PF04456">
    <property type="entry name" value="DUF503"/>
    <property type="match status" value="1"/>
</dbReference>
<dbReference type="InterPro" id="IPR036746">
    <property type="entry name" value="TT1725-like_sf"/>
</dbReference>
<dbReference type="Gene3D" id="3.30.70.1120">
    <property type="entry name" value="TT1725-like"/>
    <property type="match status" value="1"/>
</dbReference>
<dbReference type="PANTHER" id="PTHR36441">
    <property type="entry name" value="HYPOTHETICAL CYTOSOLIC PROTEIN"/>
    <property type="match status" value="1"/>
</dbReference>
<evidence type="ECO:0000313" key="1">
    <source>
        <dbReference type="EMBL" id="SHF32243.1"/>
    </source>
</evidence>
<protein>
    <recommendedName>
        <fullName evidence="3">DUF503 domain-containing protein</fullName>
    </recommendedName>
</protein>
<name>A0A1M5APR9_9BACL</name>
<organism evidence="1 2">
    <name type="scientific">Seinonella peptonophila</name>
    <dbReference type="NCBI Taxonomy" id="112248"/>
    <lineage>
        <taxon>Bacteria</taxon>
        <taxon>Bacillati</taxon>
        <taxon>Bacillota</taxon>
        <taxon>Bacilli</taxon>
        <taxon>Bacillales</taxon>
        <taxon>Thermoactinomycetaceae</taxon>
        <taxon>Seinonella</taxon>
    </lineage>
</organism>
<dbReference type="EMBL" id="FQVL01000015">
    <property type="protein sequence ID" value="SHF32243.1"/>
    <property type="molecule type" value="Genomic_DNA"/>
</dbReference>
<dbReference type="Proteomes" id="UP000184476">
    <property type="component" value="Unassembled WGS sequence"/>
</dbReference>
<dbReference type="AlphaFoldDB" id="A0A1M5APR9"/>
<evidence type="ECO:0008006" key="3">
    <source>
        <dbReference type="Google" id="ProtNLM"/>
    </source>
</evidence>
<proteinExistence type="predicted"/>
<dbReference type="RefSeq" id="WP_175552406.1">
    <property type="nucleotide sequence ID" value="NZ_FQVL01000015.1"/>
</dbReference>
<accession>A0A1M5APR9</accession>
<sequence length="95" mass="11134">MSYHVILREFSCRVHGVHSLKEKRSLVQSFKMRVRNRWNLSIAEVDYQDQWQMTTLAIVGIGNNKQKVEQELDRAAHLLEQVAQLEIISDEITLL</sequence>
<dbReference type="InterPro" id="IPR007546">
    <property type="entry name" value="DUF503"/>
</dbReference>
<dbReference type="STRING" id="112248.SAMN05444392_11533"/>
<evidence type="ECO:0000313" key="2">
    <source>
        <dbReference type="Proteomes" id="UP000184476"/>
    </source>
</evidence>